<dbReference type="Gene3D" id="3.30.420.10">
    <property type="entry name" value="Ribonuclease H-like superfamily/Ribonuclease H"/>
    <property type="match status" value="1"/>
</dbReference>
<keyword evidence="3" id="KW-1185">Reference proteome</keyword>
<evidence type="ECO:0000256" key="1">
    <source>
        <dbReference type="SAM" id="MobiDB-lite"/>
    </source>
</evidence>
<dbReference type="Proteomes" id="UP000799429">
    <property type="component" value="Unassembled WGS sequence"/>
</dbReference>
<organism evidence="2 3">
    <name type="scientific">Patellaria atrata CBS 101060</name>
    <dbReference type="NCBI Taxonomy" id="1346257"/>
    <lineage>
        <taxon>Eukaryota</taxon>
        <taxon>Fungi</taxon>
        <taxon>Dikarya</taxon>
        <taxon>Ascomycota</taxon>
        <taxon>Pezizomycotina</taxon>
        <taxon>Dothideomycetes</taxon>
        <taxon>Dothideomycetes incertae sedis</taxon>
        <taxon>Patellariales</taxon>
        <taxon>Patellariaceae</taxon>
        <taxon>Patellaria</taxon>
    </lineage>
</organism>
<dbReference type="EMBL" id="MU006115">
    <property type="protein sequence ID" value="KAF2834734.1"/>
    <property type="molecule type" value="Genomic_DNA"/>
</dbReference>
<accession>A0A9P4VNR2</accession>
<proteinExistence type="predicted"/>
<dbReference type="OrthoDB" id="5410741at2759"/>
<sequence>MKTRRTVVQPEHNTPQKSRFYDAFDHRPEGQSFKEFCREQNVPETTARRWRQQRDILGSPAFRRTRKLSVRLGRVPKLEKSDVAKLIDPSQNPYREHPYEVQMEYFKLDVSKRTLQRSLKKYTRNAQFYKKAYIPKKISQPNKNKRANFGEEHKGKKVEDFWASCVFTDEAHFDPGDQCQELVLREEGTRYEPKNIQERGSKQGNKVHFAGWVNWYRKCEKLIFYNDEEEYTQRPQAPRRPRRSKYESDEKWNQRLAE</sequence>
<evidence type="ECO:0000313" key="2">
    <source>
        <dbReference type="EMBL" id="KAF2834734.1"/>
    </source>
</evidence>
<evidence type="ECO:0000313" key="3">
    <source>
        <dbReference type="Proteomes" id="UP000799429"/>
    </source>
</evidence>
<feature type="compositionally biased region" description="Basic and acidic residues" evidence="1">
    <location>
        <begin position="244"/>
        <end position="258"/>
    </location>
</feature>
<evidence type="ECO:0008006" key="4">
    <source>
        <dbReference type="Google" id="ProtNLM"/>
    </source>
</evidence>
<dbReference type="AlphaFoldDB" id="A0A9P4VNR2"/>
<dbReference type="GO" id="GO:0003676">
    <property type="term" value="F:nucleic acid binding"/>
    <property type="evidence" value="ECO:0007669"/>
    <property type="project" value="InterPro"/>
</dbReference>
<comment type="caution">
    <text evidence="2">The sequence shown here is derived from an EMBL/GenBank/DDBJ whole genome shotgun (WGS) entry which is preliminary data.</text>
</comment>
<protein>
    <recommendedName>
        <fullName evidence="4">Transposase Tc1-like domain-containing protein</fullName>
    </recommendedName>
</protein>
<gene>
    <name evidence="2" type="ORF">M501DRAFT_1020525</name>
</gene>
<feature type="region of interest" description="Disordered" evidence="1">
    <location>
        <begin position="230"/>
        <end position="258"/>
    </location>
</feature>
<dbReference type="InterPro" id="IPR036397">
    <property type="entry name" value="RNaseH_sf"/>
</dbReference>
<reference evidence="2" key="1">
    <citation type="journal article" date="2020" name="Stud. Mycol.">
        <title>101 Dothideomycetes genomes: a test case for predicting lifestyles and emergence of pathogens.</title>
        <authorList>
            <person name="Haridas S."/>
            <person name="Albert R."/>
            <person name="Binder M."/>
            <person name="Bloem J."/>
            <person name="Labutti K."/>
            <person name="Salamov A."/>
            <person name="Andreopoulos B."/>
            <person name="Baker S."/>
            <person name="Barry K."/>
            <person name="Bills G."/>
            <person name="Bluhm B."/>
            <person name="Cannon C."/>
            <person name="Castanera R."/>
            <person name="Culley D."/>
            <person name="Daum C."/>
            <person name="Ezra D."/>
            <person name="Gonzalez J."/>
            <person name="Henrissat B."/>
            <person name="Kuo A."/>
            <person name="Liang C."/>
            <person name="Lipzen A."/>
            <person name="Lutzoni F."/>
            <person name="Magnuson J."/>
            <person name="Mondo S."/>
            <person name="Nolan M."/>
            <person name="Ohm R."/>
            <person name="Pangilinan J."/>
            <person name="Park H.-J."/>
            <person name="Ramirez L."/>
            <person name="Alfaro M."/>
            <person name="Sun H."/>
            <person name="Tritt A."/>
            <person name="Yoshinaga Y."/>
            <person name="Zwiers L.-H."/>
            <person name="Turgeon B."/>
            <person name="Goodwin S."/>
            <person name="Spatafora J."/>
            <person name="Crous P."/>
            <person name="Grigoriev I."/>
        </authorList>
    </citation>
    <scope>NUCLEOTIDE SEQUENCE</scope>
    <source>
        <strain evidence="2">CBS 101060</strain>
    </source>
</reference>
<name>A0A9P4VNR2_9PEZI</name>